<evidence type="ECO:0000313" key="2">
    <source>
        <dbReference type="Proteomes" id="UP001162483"/>
    </source>
</evidence>
<sequence length="51" mass="5719">LRTAPPLPNKDWHLWGAGGNRYPNLTGTCSHFWSDHLGNQKRKVSSLPPPL</sequence>
<protein>
    <submittedName>
        <fullName evidence="1">Uncharacterized protein</fullName>
    </submittedName>
</protein>
<reference evidence="1" key="1">
    <citation type="submission" date="2023-05" db="EMBL/GenBank/DDBJ databases">
        <authorList>
            <person name="Stuckert A."/>
        </authorList>
    </citation>
    <scope>NUCLEOTIDE SEQUENCE</scope>
</reference>
<gene>
    <name evidence="1" type="ORF">SPARVUS_LOCUS7289730</name>
</gene>
<organism evidence="1 2">
    <name type="scientific">Staurois parvus</name>
    <dbReference type="NCBI Taxonomy" id="386267"/>
    <lineage>
        <taxon>Eukaryota</taxon>
        <taxon>Metazoa</taxon>
        <taxon>Chordata</taxon>
        <taxon>Craniata</taxon>
        <taxon>Vertebrata</taxon>
        <taxon>Euteleostomi</taxon>
        <taxon>Amphibia</taxon>
        <taxon>Batrachia</taxon>
        <taxon>Anura</taxon>
        <taxon>Neobatrachia</taxon>
        <taxon>Ranoidea</taxon>
        <taxon>Ranidae</taxon>
        <taxon>Staurois</taxon>
    </lineage>
</organism>
<accession>A0ABN9DID7</accession>
<comment type="caution">
    <text evidence="1">The sequence shown here is derived from an EMBL/GenBank/DDBJ whole genome shotgun (WGS) entry which is preliminary data.</text>
</comment>
<evidence type="ECO:0000313" key="1">
    <source>
        <dbReference type="EMBL" id="CAI9571714.1"/>
    </source>
</evidence>
<feature type="non-terminal residue" evidence="1">
    <location>
        <position position="1"/>
    </location>
</feature>
<name>A0ABN9DID7_9NEOB</name>
<dbReference type="Proteomes" id="UP001162483">
    <property type="component" value="Unassembled WGS sequence"/>
</dbReference>
<proteinExistence type="predicted"/>
<keyword evidence="2" id="KW-1185">Reference proteome</keyword>
<dbReference type="EMBL" id="CATNWA010014430">
    <property type="protein sequence ID" value="CAI9571714.1"/>
    <property type="molecule type" value="Genomic_DNA"/>
</dbReference>